<evidence type="ECO:0000256" key="16">
    <source>
        <dbReference type="ARBA" id="ARBA00023102"/>
    </source>
</evidence>
<keyword evidence="22" id="KW-1185">Reference proteome</keyword>
<name>A0A1I2UKR6_9FIRM</name>
<comment type="subcellular location">
    <subcellularLocation>
        <location evidence="3 18">Cytoplasm</location>
    </subcellularLocation>
</comment>
<evidence type="ECO:0000256" key="3">
    <source>
        <dbReference type="ARBA" id="ARBA00004496"/>
    </source>
</evidence>
<comment type="function">
    <text evidence="17 18">Catalyzes the condensation of ATP and 5-phosphoribose 1-diphosphate to form N'-(5'-phosphoribosyl)-ATP (PR-ATP). Has a crucial role in the pathway because the rate of histidine biosynthesis seems to be controlled primarily by regulation of HisG enzymatic activity.</text>
</comment>
<evidence type="ECO:0000256" key="4">
    <source>
        <dbReference type="ARBA" id="ARBA00004667"/>
    </source>
</evidence>
<evidence type="ECO:0000313" key="21">
    <source>
        <dbReference type="EMBL" id="SFG77643.1"/>
    </source>
</evidence>
<dbReference type="InterPro" id="IPR001348">
    <property type="entry name" value="ATP_PRibTrfase_HisG"/>
</dbReference>
<dbReference type="PANTHER" id="PTHR21403">
    <property type="entry name" value="ATP PHOSPHORIBOSYLTRANSFERASE ATP-PRTASE"/>
    <property type="match status" value="1"/>
</dbReference>
<keyword evidence="9 18" id="KW-0028">Amino-acid biosynthesis</keyword>
<evidence type="ECO:0000256" key="6">
    <source>
        <dbReference type="ARBA" id="ARBA00011946"/>
    </source>
</evidence>
<keyword evidence="15 18" id="KW-0460">Magnesium</keyword>
<dbReference type="EMBL" id="FOOX01000009">
    <property type="protein sequence ID" value="SFG77643.1"/>
    <property type="molecule type" value="Genomic_DNA"/>
</dbReference>
<keyword evidence="10 18" id="KW-0328">Glycosyltransferase</keyword>
<comment type="pathway">
    <text evidence="4 18">Amino-acid biosynthesis; L-histidine biosynthesis; L-histidine from 5-phospho-alpha-D-ribose 1-diphosphate: step 1/9.</text>
</comment>
<evidence type="ECO:0000256" key="8">
    <source>
        <dbReference type="ARBA" id="ARBA00022490"/>
    </source>
</evidence>
<reference evidence="22" key="1">
    <citation type="submission" date="2016-10" db="EMBL/GenBank/DDBJ databases">
        <authorList>
            <person name="Varghese N."/>
            <person name="Submissions S."/>
        </authorList>
    </citation>
    <scope>NUCLEOTIDE SEQUENCE [LARGE SCALE GENOMIC DNA]</scope>
    <source>
        <strain evidence="22">DSM 17038</strain>
    </source>
</reference>
<dbReference type="InterPro" id="IPR013820">
    <property type="entry name" value="ATP_PRibTrfase_cat"/>
</dbReference>
<feature type="domain" description="ATP phosphoribosyltransferase catalytic" evidence="19">
    <location>
        <begin position="52"/>
        <end position="211"/>
    </location>
</feature>
<dbReference type="GO" id="GO:0000287">
    <property type="term" value="F:magnesium ion binding"/>
    <property type="evidence" value="ECO:0007669"/>
    <property type="project" value="UniProtKB-UniRule"/>
</dbReference>
<dbReference type="STRING" id="341036.SAMN05660649_02676"/>
<evidence type="ECO:0000256" key="1">
    <source>
        <dbReference type="ARBA" id="ARBA00000915"/>
    </source>
</evidence>
<dbReference type="SUPFAM" id="SSF53850">
    <property type="entry name" value="Periplasmic binding protein-like II"/>
    <property type="match status" value="1"/>
</dbReference>
<evidence type="ECO:0000256" key="18">
    <source>
        <dbReference type="HAMAP-Rule" id="MF_00079"/>
    </source>
</evidence>
<evidence type="ECO:0000259" key="20">
    <source>
        <dbReference type="Pfam" id="PF08029"/>
    </source>
</evidence>
<evidence type="ECO:0000256" key="5">
    <source>
        <dbReference type="ARBA" id="ARBA00007955"/>
    </source>
</evidence>
<evidence type="ECO:0000256" key="12">
    <source>
        <dbReference type="ARBA" id="ARBA00022723"/>
    </source>
</evidence>
<dbReference type="GO" id="GO:0000105">
    <property type="term" value="P:L-histidine biosynthetic process"/>
    <property type="evidence" value="ECO:0007669"/>
    <property type="project" value="UniProtKB-UniRule"/>
</dbReference>
<dbReference type="Pfam" id="PF08029">
    <property type="entry name" value="HisG_C"/>
    <property type="match status" value="1"/>
</dbReference>
<evidence type="ECO:0000313" key="22">
    <source>
        <dbReference type="Proteomes" id="UP000199337"/>
    </source>
</evidence>
<evidence type="ECO:0000259" key="19">
    <source>
        <dbReference type="Pfam" id="PF01634"/>
    </source>
</evidence>
<dbReference type="GO" id="GO:0003879">
    <property type="term" value="F:ATP phosphoribosyltransferase activity"/>
    <property type="evidence" value="ECO:0007669"/>
    <property type="project" value="UniProtKB-UniRule"/>
</dbReference>
<protein>
    <recommendedName>
        <fullName evidence="7 18">ATP phosphoribosyltransferase</fullName>
        <shortName evidence="18">ATP-PRT</shortName>
        <shortName evidence="18">ATP-PRTase</shortName>
        <ecNumber evidence="6 18">2.4.2.17</ecNumber>
    </recommendedName>
</protein>
<dbReference type="NCBIfam" id="TIGR03455">
    <property type="entry name" value="HisG_C-term"/>
    <property type="match status" value="1"/>
</dbReference>
<keyword evidence="8 18" id="KW-0963">Cytoplasm</keyword>
<dbReference type="GO" id="GO:0005524">
    <property type="term" value="F:ATP binding"/>
    <property type="evidence" value="ECO:0007669"/>
    <property type="project" value="UniProtKB-KW"/>
</dbReference>
<dbReference type="Proteomes" id="UP000199337">
    <property type="component" value="Unassembled WGS sequence"/>
</dbReference>
<dbReference type="InterPro" id="IPR011322">
    <property type="entry name" value="N-reg_PII-like_a/b"/>
</dbReference>
<dbReference type="GO" id="GO:0005737">
    <property type="term" value="C:cytoplasm"/>
    <property type="evidence" value="ECO:0007669"/>
    <property type="project" value="UniProtKB-SubCell"/>
</dbReference>
<evidence type="ECO:0000256" key="14">
    <source>
        <dbReference type="ARBA" id="ARBA00022840"/>
    </source>
</evidence>
<dbReference type="InterPro" id="IPR015867">
    <property type="entry name" value="N-reg_PII/ATP_PRibTrfase_C"/>
</dbReference>
<evidence type="ECO:0000256" key="13">
    <source>
        <dbReference type="ARBA" id="ARBA00022741"/>
    </source>
</evidence>
<keyword evidence="14 18" id="KW-0067">ATP-binding</keyword>
<dbReference type="InterPro" id="IPR013115">
    <property type="entry name" value="HisG_C"/>
</dbReference>
<keyword evidence="11 18" id="KW-0808">Transferase</keyword>
<dbReference type="Pfam" id="PF01634">
    <property type="entry name" value="HisG"/>
    <property type="match status" value="1"/>
</dbReference>
<comment type="cofactor">
    <cofactor evidence="2 18">
        <name>Mg(2+)</name>
        <dbReference type="ChEBI" id="CHEBI:18420"/>
    </cofactor>
</comment>
<dbReference type="SUPFAM" id="SSF54913">
    <property type="entry name" value="GlnB-like"/>
    <property type="match status" value="1"/>
</dbReference>
<accession>A0A1I2UKR6</accession>
<keyword evidence="16 18" id="KW-0368">Histidine biosynthesis</keyword>
<dbReference type="OrthoDB" id="9801867at2"/>
<dbReference type="FunFam" id="3.30.70.120:FF:000002">
    <property type="entry name" value="ATP phosphoribosyltransferase"/>
    <property type="match status" value="1"/>
</dbReference>
<dbReference type="PANTHER" id="PTHR21403:SF10">
    <property type="entry name" value="ATP PHOSPHORIBOSYLTRANSFERASE"/>
    <property type="match status" value="1"/>
</dbReference>
<evidence type="ECO:0000256" key="11">
    <source>
        <dbReference type="ARBA" id="ARBA00022679"/>
    </source>
</evidence>
<keyword evidence="12 18" id="KW-0479">Metal-binding</keyword>
<evidence type="ECO:0000256" key="17">
    <source>
        <dbReference type="ARBA" id="ARBA00024861"/>
    </source>
</evidence>
<dbReference type="CDD" id="cd13593">
    <property type="entry name" value="PBP2_HisGL3"/>
    <property type="match status" value="1"/>
</dbReference>
<dbReference type="Gene3D" id="3.30.70.120">
    <property type="match status" value="1"/>
</dbReference>
<dbReference type="AlphaFoldDB" id="A0A1I2UKR6"/>
<evidence type="ECO:0000256" key="9">
    <source>
        <dbReference type="ARBA" id="ARBA00022605"/>
    </source>
</evidence>
<comment type="activity regulation">
    <text evidence="18">Feedback inhibited by histidine.</text>
</comment>
<comment type="similarity">
    <text evidence="5 18">Belongs to the ATP phosphoribosyltransferase family. Long subfamily.</text>
</comment>
<sequence length="292" mass="32445">MSEQVLRLGLPKGSLQESTFQLFKRAGFNISVRSRSYFPSIDDPEIEVILMRAQEIPRYVNEGVLDAGLSGLDWILENEADVVEVADLTYSKQTTNPIRVIIAVAENSNIHSVQDLQGKRIATELVRLTRNYLAKNNVTANVEFSYGATEVKVPHLVDAIVDITETGSSLRANKLKIIDTILVSTTRLHANKQAWENPFIREKLKNLAVLLEGALRADSKVGLKMNLPKGKLEDVLAILPAMKHPTVAQLINSDWLAVEVVLPEKQVRDLIPALRNAGAQDIIEYPLNKVIP</sequence>
<dbReference type="NCBIfam" id="TIGR00070">
    <property type="entry name" value="hisG"/>
    <property type="match status" value="1"/>
</dbReference>
<evidence type="ECO:0000256" key="2">
    <source>
        <dbReference type="ARBA" id="ARBA00001946"/>
    </source>
</evidence>
<dbReference type="UniPathway" id="UPA00031">
    <property type="reaction ID" value="UER00006"/>
</dbReference>
<evidence type="ECO:0000256" key="7">
    <source>
        <dbReference type="ARBA" id="ARBA00020998"/>
    </source>
</evidence>
<feature type="domain" description="Histidine biosynthesis HisG C-terminal" evidence="20">
    <location>
        <begin position="217"/>
        <end position="289"/>
    </location>
</feature>
<proteinExistence type="inferred from homology"/>
<evidence type="ECO:0000256" key="15">
    <source>
        <dbReference type="ARBA" id="ARBA00022842"/>
    </source>
</evidence>
<organism evidence="21 22">
    <name type="scientific">Desulfotruncus arcticus DSM 17038</name>
    <dbReference type="NCBI Taxonomy" id="1121424"/>
    <lineage>
        <taxon>Bacteria</taxon>
        <taxon>Bacillati</taxon>
        <taxon>Bacillota</taxon>
        <taxon>Clostridia</taxon>
        <taxon>Eubacteriales</taxon>
        <taxon>Desulfallaceae</taxon>
        <taxon>Desulfotruncus</taxon>
    </lineage>
</organism>
<dbReference type="Gene3D" id="3.40.190.10">
    <property type="entry name" value="Periplasmic binding protein-like II"/>
    <property type="match status" value="2"/>
</dbReference>
<dbReference type="HAMAP" id="MF_00079">
    <property type="entry name" value="HisG_Long"/>
    <property type="match status" value="1"/>
</dbReference>
<dbReference type="InterPro" id="IPR020621">
    <property type="entry name" value="ATP-PRT_HisG_long"/>
</dbReference>
<keyword evidence="13 18" id="KW-0547">Nucleotide-binding</keyword>
<dbReference type="EC" id="2.4.2.17" evidence="6 18"/>
<gene>
    <name evidence="18" type="primary">hisG</name>
    <name evidence="21" type="ORF">SAMN05660649_02676</name>
</gene>
<comment type="catalytic activity">
    <reaction evidence="1 18">
        <text>1-(5-phospho-beta-D-ribosyl)-ATP + diphosphate = 5-phospho-alpha-D-ribose 1-diphosphate + ATP</text>
        <dbReference type="Rhea" id="RHEA:18473"/>
        <dbReference type="ChEBI" id="CHEBI:30616"/>
        <dbReference type="ChEBI" id="CHEBI:33019"/>
        <dbReference type="ChEBI" id="CHEBI:58017"/>
        <dbReference type="ChEBI" id="CHEBI:73183"/>
        <dbReference type="EC" id="2.4.2.17"/>
    </reaction>
</comment>
<evidence type="ECO:0000256" key="10">
    <source>
        <dbReference type="ARBA" id="ARBA00022676"/>
    </source>
</evidence>
<dbReference type="RefSeq" id="WP_092471882.1">
    <property type="nucleotide sequence ID" value="NZ_FOOX01000009.1"/>
</dbReference>